<dbReference type="AlphaFoldDB" id="A0A1Q4HP00"/>
<comment type="caution">
    <text evidence="1">The sequence shown here is derived from an EMBL/GenBank/DDBJ whole genome shotgun (WGS) entry which is preliminary data.</text>
</comment>
<dbReference type="STRING" id="53378.BRW65_22660"/>
<proteinExistence type="predicted"/>
<dbReference type="EMBL" id="MPNT01000027">
    <property type="protein sequence ID" value="OJZ69416.1"/>
    <property type="molecule type" value="Genomic_DNA"/>
</dbReference>
<dbReference type="OrthoDB" id="4722727at2"/>
<dbReference type="Proteomes" id="UP000186438">
    <property type="component" value="Unassembled WGS sequence"/>
</dbReference>
<reference evidence="1 2" key="1">
    <citation type="submission" date="2016-11" db="EMBL/GenBank/DDBJ databases">
        <title>Genome sequences of unsequenced Mycobacteria.</title>
        <authorList>
            <person name="Greninger A.L."/>
            <person name="Fang F."/>
            <person name="Jerome K.R."/>
        </authorList>
    </citation>
    <scope>NUCLEOTIDE SEQUENCE [LARGE SCALE GENOMIC DNA]</scope>
    <source>
        <strain evidence="1 2">M11</strain>
    </source>
</reference>
<evidence type="ECO:0000313" key="1">
    <source>
        <dbReference type="EMBL" id="OJZ69416.1"/>
    </source>
</evidence>
<keyword evidence="2" id="KW-1185">Reference proteome</keyword>
<accession>A0A1Q4HP00</accession>
<evidence type="ECO:0000313" key="2">
    <source>
        <dbReference type="Proteomes" id="UP000186438"/>
    </source>
</evidence>
<name>A0A1Q4HP00_9MYCO</name>
<dbReference type="RefSeq" id="WP_065499219.1">
    <property type="nucleotide sequence ID" value="NZ_MPNT01000027.1"/>
</dbReference>
<organism evidence="1 2">
    <name type="scientific">Mycobacterium paraffinicum</name>
    <dbReference type="NCBI Taxonomy" id="53378"/>
    <lineage>
        <taxon>Bacteria</taxon>
        <taxon>Bacillati</taxon>
        <taxon>Actinomycetota</taxon>
        <taxon>Actinomycetes</taxon>
        <taxon>Mycobacteriales</taxon>
        <taxon>Mycobacteriaceae</taxon>
        <taxon>Mycobacterium</taxon>
    </lineage>
</organism>
<sequence length="138" mass="15152">MRNPTPRQIEALSAVDAGRIQWGNAYPDMARRGHTGPLVFLIDGHSVYGGQHATYSRLAELGWIVERTDLLPLKTVPARTRISHTITGSEKVIELPEHSAPADAGWRATVELTDAGRAALHRATGQTTTRTTHEIERP</sequence>
<gene>
    <name evidence="1" type="ORF">BRW65_22660</name>
</gene>
<protein>
    <submittedName>
        <fullName evidence="1">Uncharacterized protein</fullName>
    </submittedName>
</protein>